<dbReference type="PANTHER" id="PTHR30528:SF0">
    <property type="entry name" value="CYTOPLASMIC PROTEIN"/>
    <property type="match status" value="1"/>
</dbReference>
<name>T1BAI8_9ZZZZ</name>
<dbReference type="AlphaFoldDB" id="T1BAI8"/>
<dbReference type="PANTHER" id="PTHR30528">
    <property type="entry name" value="CYTOPLASMIC PROTEIN"/>
    <property type="match status" value="1"/>
</dbReference>
<organism evidence="1">
    <name type="scientific">mine drainage metagenome</name>
    <dbReference type="NCBI Taxonomy" id="410659"/>
    <lineage>
        <taxon>unclassified sequences</taxon>
        <taxon>metagenomes</taxon>
        <taxon>ecological metagenomes</taxon>
    </lineage>
</organism>
<gene>
    <name evidence="1" type="ORF">B2A_06959</name>
</gene>
<sequence length="438" mass="49919">MADEERGTNLYLRPEPVALPTMASAPIRTSLPAARRLAVTKQHLSGKRPGRATAERLVETVRDLPYVQWDPVSVVAPSHLLSLWARVGSFRLADFDRLLWTERRLLQHWIPFASIVATEDYPLYASLMRRYPESLSDSWGAQRLRARAFLAKHADLRRRVLADLRDGPLQLNQFEGHARTKRIARDWEPSSTVSEMLWHLVMSGQAMVVGHDGNKNLWGLPNAFLPSWASREELSEAEADREAAQRALRGLGVATAREVHDYFIRGCYRDIRSTLETLEADARIHRVVIAGRHGRDERFVHADDLALLDDLTRGDNFSPRVAVLPPFDNMVSSQARGQRLFHFDYVREQFLPKAKRRFGMWVLPILRGEQFIGRMDARLDKEKRRFQVHALFSEPGAPAERGVGTEIREELDRLAAFLGADSVTFTAKVPPIWRDALS</sequence>
<reference evidence="1" key="2">
    <citation type="journal article" date="2014" name="ISME J.">
        <title>Microbial stratification in low pH oxic and suboxic macroscopic growths along an acid mine drainage.</title>
        <authorList>
            <person name="Mendez-Garcia C."/>
            <person name="Mesa V."/>
            <person name="Sprenger R.R."/>
            <person name="Richter M."/>
            <person name="Diez M.S."/>
            <person name="Solano J."/>
            <person name="Bargiela R."/>
            <person name="Golyshina O.V."/>
            <person name="Manteca A."/>
            <person name="Ramos J.L."/>
            <person name="Gallego J.R."/>
            <person name="Llorente I."/>
            <person name="Martins Dos Santos V.A."/>
            <person name="Jensen O.N."/>
            <person name="Pelaez A.I."/>
            <person name="Sanchez J."/>
            <person name="Ferrer M."/>
        </authorList>
    </citation>
    <scope>NUCLEOTIDE SEQUENCE</scope>
</reference>
<dbReference type="EMBL" id="AUZZ01004971">
    <property type="protein sequence ID" value="EQD51255.1"/>
    <property type="molecule type" value="Genomic_DNA"/>
</dbReference>
<dbReference type="InterPro" id="IPR009351">
    <property type="entry name" value="AlkZ-like"/>
</dbReference>
<dbReference type="Pfam" id="PF06224">
    <property type="entry name" value="AlkZ-like"/>
    <property type="match status" value="1"/>
</dbReference>
<evidence type="ECO:0000313" key="1">
    <source>
        <dbReference type="EMBL" id="EQD51255.1"/>
    </source>
</evidence>
<comment type="caution">
    <text evidence="1">The sequence shown here is derived from an EMBL/GenBank/DDBJ whole genome shotgun (WGS) entry which is preliminary data.</text>
</comment>
<protein>
    <submittedName>
        <fullName evidence="1">Protein containing DUF1006</fullName>
    </submittedName>
</protein>
<accession>T1BAI8</accession>
<proteinExistence type="predicted"/>
<reference evidence="1" key="1">
    <citation type="submission" date="2013-08" db="EMBL/GenBank/DDBJ databases">
        <authorList>
            <person name="Mendez C."/>
            <person name="Richter M."/>
            <person name="Ferrer M."/>
            <person name="Sanchez J."/>
        </authorList>
    </citation>
    <scope>NUCLEOTIDE SEQUENCE</scope>
</reference>